<accession>A0ABV9W8M3</accession>
<feature type="domain" description="N-acetyltransferase" evidence="1">
    <location>
        <begin position="2"/>
        <end position="145"/>
    </location>
</feature>
<dbReference type="SUPFAM" id="SSF55729">
    <property type="entry name" value="Acyl-CoA N-acyltransferases (Nat)"/>
    <property type="match status" value="1"/>
</dbReference>
<dbReference type="PANTHER" id="PTHR43072:SF52">
    <property type="entry name" value="GCN5-RELATED N-ACETYLTRANSFERASE"/>
    <property type="match status" value="1"/>
</dbReference>
<dbReference type="CDD" id="cd04301">
    <property type="entry name" value="NAT_SF"/>
    <property type="match status" value="1"/>
</dbReference>
<reference evidence="3" key="1">
    <citation type="journal article" date="2019" name="Int. J. Syst. Evol. Microbiol.">
        <title>The Global Catalogue of Microorganisms (GCM) 10K type strain sequencing project: providing services to taxonomists for standard genome sequencing and annotation.</title>
        <authorList>
            <consortium name="The Broad Institute Genomics Platform"/>
            <consortium name="The Broad Institute Genome Sequencing Center for Infectious Disease"/>
            <person name="Wu L."/>
            <person name="Ma J."/>
        </authorList>
    </citation>
    <scope>NUCLEOTIDE SEQUENCE [LARGE SCALE GENOMIC DNA]</scope>
    <source>
        <strain evidence="3">CGMCC 4.7152</strain>
    </source>
</reference>
<dbReference type="Proteomes" id="UP001595912">
    <property type="component" value="Unassembled WGS sequence"/>
</dbReference>
<dbReference type="InterPro" id="IPR000182">
    <property type="entry name" value="GNAT_dom"/>
</dbReference>
<organism evidence="2 3">
    <name type="scientific">Dactylosporangium cerinum</name>
    <dbReference type="NCBI Taxonomy" id="1434730"/>
    <lineage>
        <taxon>Bacteria</taxon>
        <taxon>Bacillati</taxon>
        <taxon>Actinomycetota</taxon>
        <taxon>Actinomycetes</taxon>
        <taxon>Micromonosporales</taxon>
        <taxon>Micromonosporaceae</taxon>
        <taxon>Dactylosporangium</taxon>
    </lineage>
</organism>
<proteinExistence type="predicted"/>
<dbReference type="PANTHER" id="PTHR43072">
    <property type="entry name" value="N-ACETYLTRANSFERASE"/>
    <property type="match status" value="1"/>
</dbReference>
<evidence type="ECO:0000259" key="1">
    <source>
        <dbReference type="PROSITE" id="PS51186"/>
    </source>
</evidence>
<sequence length="147" mass="16018">MTNLRIETPSDEALLEDWRHVHNTVVPDAAMSLDEARERVGRYLLEIAYDGDDLVGCTTVRPPGEDGAAATVIVRVLPGHRGRGIGTALYERAMRQAAQHAAPAVETVVWAANAGGVRFAEARGFVEVDRYEPEPGAVPYLTLRLAR</sequence>
<dbReference type="RefSeq" id="WP_380123340.1">
    <property type="nucleotide sequence ID" value="NZ_JBHSIU010000054.1"/>
</dbReference>
<comment type="caution">
    <text evidence="2">The sequence shown here is derived from an EMBL/GenBank/DDBJ whole genome shotgun (WGS) entry which is preliminary data.</text>
</comment>
<keyword evidence="3" id="KW-1185">Reference proteome</keyword>
<gene>
    <name evidence="2" type="ORF">ACFPIJ_39705</name>
</gene>
<dbReference type="EMBL" id="JBHSIU010000054">
    <property type="protein sequence ID" value="MFC5003938.1"/>
    <property type="molecule type" value="Genomic_DNA"/>
</dbReference>
<protein>
    <submittedName>
        <fullName evidence="2">GNAT family N-acetyltransferase</fullName>
        <ecNumber evidence="2">2.3.-.-</ecNumber>
    </submittedName>
</protein>
<dbReference type="PROSITE" id="PS51186">
    <property type="entry name" value="GNAT"/>
    <property type="match status" value="1"/>
</dbReference>
<keyword evidence="2" id="KW-0012">Acyltransferase</keyword>
<dbReference type="InterPro" id="IPR016181">
    <property type="entry name" value="Acyl_CoA_acyltransferase"/>
</dbReference>
<dbReference type="GO" id="GO:0016746">
    <property type="term" value="F:acyltransferase activity"/>
    <property type="evidence" value="ECO:0007669"/>
    <property type="project" value="UniProtKB-KW"/>
</dbReference>
<evidence type="ECO:0000313" key="3">
    <source>
        <dbReference type="Proteomes" id="UP001595912"/>
    </source>
</evidence>
<name>A0ABV9W8M3_9ACTN</name>
<dbReference type="EC" id="2.3.-.-" evidence="2"/>
<evidence type="ECO:0000313" key="2">
    <source>
        <dbReference type="EMBL" id="MFC5003938.1"/>
    </source>
</evidence>
<dbReference type="Gene3D" id="3.40.630.30">
    <property type="match status" value="1"/>
</dbReference>
<dbReference type="Pfam" id="PF00583">
    <property type="entry name" value="Acetyltransf_1"/>
    <property type="match status" value="1"/>
</dbReference>
<keyword evidence="2" id="KW-0808">Transferase</keyword>